<gene>
    <name evidence="2" type="ORF">vBAmePR8F_gp23</name>
</gene>
<dbReference type="Pfam" id="PF13392">
    <property type="entry name" value="HNH_3"/>
    <property type="match status" value="1"/>
</dbReference>
<dbReference type="Proteomes" id="UP000683418">
    <property type="component" value="Segment"/>
</dbReference>
<organism evidence="2 3">
    <name type="scientific">Alteromonas phage vB_AmeP_R8W</name>
    <dbReference type="NCBI Taxonomy" id="2774152"/>
    <lineage>
        <taxon>Viruses</taxon>
        <taxon>Duplodnaviria</taxon>
        <taxon>Heunggongvirae</taxon>
        <taxon>Uroviricota</taxon>
        <taxon>Caudoviricetes</taxon>
        <taxon>Autographivirales</taxon>
        <taxon>Foturvirus</taxon>
        <taxon>Foturvirus R8W</taxon>
    </lineage>
</organism>
<dbReference type="InterPro" id="IPR003615">
    <property type="entry name" value="HNH_nuc"/>
</dbReference>
<evidence type="ECO:0000313" key="3">
    <source>
        <dbReference type="Proteomes" id="UP000683418"/>
    </source>
</evidence>
<feature type="domain" description="HNH nuclease" evidence="1">
    <location>
        <begin position="52"/>
        <end position="94"/>
    </location>
</feature>
<accession>A0A8E4RG13</accession>
<evidence type="ECO:0000313" key="2">
    <source>
        <dbReference type="EMBL" id="QPI17683.1"/>
    </source>
</evidence>
<dbReference type="GO" id="GO:0004519">
    <property type="term" value="F:endonuclease activity"/>
    <property type="evidence" value="ECO:0007669"/>
    <property type="project" value="UniProtKB-KW"/>
</dbReference>
<protein>
    <submittedName>
        <fullName evidence="2">Putative HNH endonuclease</fullName>
    </submittedName>
</protein>
<keyword evidence="2" id="KW-0540">Nuclease</keyword>
<proteinExistence type="predicted"/>
<name>A0A8E4RG13_9CAUD</name>
<evidence type="ECO:0000259" key="1">
    <source>
        <dbReference type="Pfam" id="PF13392"/>
    </source>
</evidence>
<sequence>MPIKEYCEKYLEYRDGELYWKERPSPRVVVGNCATRSRKDGYRQIKIRGKMYLVHRIVWLMHYGKFPENTIDHIDRVRDNNRIENLRDITINENLTNRGKGYYWCKRERKFLVYKTVDSKKVYVGRADTEEAAEELRSKACE</sequence>
<keyword evidence="2" id="KW-0255">Endonuclease</keyword>
<keyword evidence="2" id="KW-0378">Hydrolase</keyword>
<reference evidence="2 3" key="1">
    <citation type="submission" date="2020-09" db="EMBL/GenBank/DDBJ databases">
        <authorList>
            <person name="Feng X."/>
            <person name="Yan W."/>
            <person name="Jiao N."/>
            <person name="Zhang R."/>
        </authorList>
    </citation>
    <scope>NUCLEOTIDE SEQUENCE [LARGE SCALE GENOMIC DNA]</scope>
</reference>
<dbReference type="EMBL" id="MW043865">
    <property type="protein sequence ID" value="QPI17683.1"/>
    <property type="molecule type" value="Genomic_DNA"/>
</dbReference>
<keyword evidence="3" id="KW-1185">Reference proteome</keyword>